<accession>A0A8J3BDY6</accession>
<dbReference type="Proteomes" id="UP000637720">
    <property type="component" value="Unassembled WGS sequence"/>
</dbReference>
<dbReference type="FunFam" id="3.30.70.60:FF:000002">
    <property type="entry name" value="30S ribosomal protein S6"/>
    <property type="match status" value="1"/>
</dbReference>
<dbReference type="HAMAP" id="MF_00360">
    <property type="entry name" value="Ribosomal_bS6"/>
    <property type="match status" value="1"/>
</dbReference>
<evidence type="ECO:0000256" key="5">
    <source>
        <dbReference type="ARBA" id="ARBA00023274"/>
    </source>
</evidence>
<dbReference type="GO" id="GO:0003735">
    <property type="term" value="F:structural constituent of ribosome"/>
    <property type="evidence" value="ECO:0007669"/>
    <property type="project" value="InterPro"/>
</dbReference>
<keyword evidence="5 8" id="KW-0687">Ribonucleoprotein</keyword>
<evidence type="ECO:0000313" key="10">
    <source>
        <dbReference type="Proteomes" id="UP000637720"/>
    </source>
</evidence>
<evidence type="ECO:0000313" key="9">
    <source>
        <dbReference type="EMBL" id="GGJ97214.1"/>
    </source>
</evidence>
<comment type="caution">
    <text evidence="9">The sequence shown here is derived from an EMBL/GenBank/DDBJ whole genome shotgun (WGS) entry which is preliminary data.</text>
</comment>
<keyword evidence="10" id="KW-1185">Reference proteome</keyword>
<evidence type="ECO:0000256" key="7">
    <source>
        <dbReference type="ARBA" id="ARBA00035294"/>
    </source>
</evidence>
<dbReference type="InterPro" id="IPR014717">
    <property type="entry name" value="Transl_elong_EF1B/ribsomal_bS6"/>
</dbReference>
<dbReference type="SUPFAM" id="SSF54995">
    <property type="entry name" value="Ribosomal protein S6"/>
    <property type="match status" value="1"/>
</dbReference>
<dbReference type="Gene3D" id="3.30.70.60">
    <property type="match status" value="1"/>
</dbReference>
<dbReference type="EMBL" id="BMOF01000012">
    <property type="protein sequence ID" value="GGJ97214.1"/>
    <property type="molecule type" value="Genomic_DNA"/>
</dbReference>
<proteinExistence type="inferred from homology"/>
<dbReference type="InterPro" id="IPR000529">
    <property type="entry name" value="Ribosomal_bS6"/>
</dbReference>
<protein>
    <recommendedName>
        <fullName evidence="7 8">Small ribosomal subunit protein bS6</fullName>
    </recommendedName>
</protein>
<dbReference type="InterPro" id="IPR035980">
    <property type="entry name" value="Ribosomal_bS6_sf"/>
</dbReference>
<dbReference type="GO" id="GO:0070181">
    <property type="term" value="F:small ribosomal subunit rRNA binding"/>
    <property type="evidence" value="ECO:0007669"/>
    <property type="project" value="TreeGrafter"/>
</dbReference>
<keyword evidence="3 8" id="KW-0694">RNA-binding</keyword>
<name>A0A8J3BDY6_9BACI</name>
<dbReference type="NCBIfam" id="TIGR00166">
    <property type="entry name" value="S6"/>
    <property type="match status" value="1"/>
</dbReference>
<comment type="function">
    <text evidence="6 8">Binds together with bS18 to 16S ribosomal RNA.</text>
</comment>
<evidence type="ECO:0000256" key="2">
    <source>
        <dbReference type="ARBA" id="ARBA00022730"/>
    </source>
</evidence>
<dbReference type="InterPro" id="IPR020814">
    <property type="entry name" value="Ribosomal_S6_plastid/chlpt"/>
</dbReference>
<dbReference type="GO" id="GO:0005840">
    <property type="term" value="C:ribosome"/>
    <property type="evidence" value="ECO:0007669"/>
    <property type="project" value="UniProtKB-KW"/>
</dbReference>
<dbReference type="GO" id="GO:0006412">
    <property type="term" value="P:translation"/>
    <property type="evidence" value="ECO:0007669"/>
    <property type="project" value="UniProtKB-UniRule"/>
</dbReference>
<dbReference type="RefSeq" id="WP_054673034.1">
    <property type="nucleotide sequence ID" value="NZ_BMOF01000012.1"/>
</dbReference>
<dbReference type="PANTHER" id="PTHR21011:SF1">
    <property type="entry name" value="SMALL RIBOSOMAL SUBUNIT PROTEIN BS6M"/>
    <property type="match status" value="1"/>
</dbReference>
<evidence type="ECO:0000256" key="1">
    <source>
        <dbReference type="ARBA" id="ARBA00009512"/>
    </source>
</evidence>
<keyword evidence="4 8" id="KW-0689">Ribosomal protein</keyword>
<dbReference type="Pfam" id="PF01250">
    <property type="entry name" value="Ribosomal_S6"/>
    <property type="match status" value="1"/>
</dbReference>
<sequence>MRQYEVMYIVRPDLDEERTKELVEKFRTLVNTNGGEVTSVEPMGKRRLAYEIEKYREGYYVVMKFQGRPETVKELDRVLKITDGILRHLIVREDE</sequence>
<evidence type="ECO:0000256" key="3">
    <source>
        <dbReference type="ARBA" id="ARBA00022884"/>
    </source>
</evidence>
<dbReference type="PANTHER" id="PTHR21011">
    <property type="entry name" value="MITOCHONDRIAL 28S RIBOSOMAL PROTEIN S6"/>
    <property type="match status" value="1"/>
</dbReference>
<comment type="similarity">
    <text evidence="1 8">Belongs to the bacterial ribosomal protein bS6 family.</text>
</comment>
<dbReference type="GO" id="GO:1990904">
    <property type="term" value="C:ribonucleoprotein complex"/>
    <property type="evidence" value="ECO:0007669"/>
    <property type="project" value="UniProtKB-KW"/>
</dbReference>
<reference evidence="9" key="1">
    <citation type="journal article" date="2014" name="Int. J. Syst. Evol. Microbiol.">
        <title>Complete genome sequence of Corynebacterium casei LMG S-19264T (=DSM 44701T), isolated from a smear-ripened cheese.</title>
        <authorList>
            <consortium name="US DOE Joint Genome Institute (JGI-PGF)"/>
            <person name="Walter F."/>
            <person name="Albersmeier A."/>
            <person name="Kalinowski J."/>
            <person name="Ruckert C."/>
        </authorList>
    </citation>
    <scope>NUCLEOTIDE SEQUENCE</scope>
    <source>
        <strain evidence="9">JCM 14719</strain>
    </source>
</reference>
<reference evidence="9" key="2">
    <citation type="submission" date="2020-09" db="EMBL/GenBank/DDBJ databases">
        <authorList>
            <person name="Sun Q."/>
            <person name="Ohkuma M."/>
        </authorList>
    </citation>
    <scope>NUCLEOTIDE SEQUENCE</scope>
    <source>
        <strain evidence="9">JCM 14719</strain>
    </source>
</reference>
<dbReference type="CDD" id="cd00473">
    <property type="entry name" value="bS6"/>
    <property type="match status" value="1"/>
</dbReference>
<organism evidence="9 10">
    <name type="scientific">Calditerricola satsumensis</name>
    <dbReference type="NCBI Taxonomy" id="373054"/>
    <lineage>
        <taxon>Bacteria</taxon>
        <taxon>Bacillati</taxon>
        <taxon>Bacillota</taxon>
        <taxon>Bacilli</taxon>
        <taxon>Bacillales</taxon>
        <taxon>Bacillaceae</taxon>
        <taxon>Calditerricola</taxon>
    </lineage>
</organism>
<dbReference type="AlphaFoldDB" id="A0A8J3BDY6"/>
<dbReference type="GO" id="GO:0005737">
    <property type="term" value="C:cytoplasm"/>
    <property type="evidence" value="ECO:0007669"/>
    <property type="project" value="UniProtKB-ARBA"/>
</dbReference>
<evidence type="ECO:0000256" key="4">
    <source>
        <dbReference type="ARBA" id="ARBA00022980"/>
    </source>
</evidence>
<evidence type="ECO:0000256" key="8">
    <source>
        <dbReference type="HAMAP-Rule" id="MF_00360"/>
    </source>
</evidence>
<keyword evidence="2 8" id="KW-0699">rRNA-binding</keyword>
<gene>
    <name evidence="8 9" type="primary">rpsF</name>
    <name evidence="9" type="ORF">GCM10007043_08830</name>
</gene>
<evidence type="ECO:0000256" key="6">
    <source>
        <dbReference type="ARBA" id="ARBA00035104"/>
    </source>
</evidence>